<proteinExistence type="predicted"/>
<feature type="region of interest" description="Disordered" evidence="1">
    <location>
        <begin position="46"/>
        <end position="141"/>
    </location>
</feature>
<keyword evidence="2" id="KW-0472">Membrane</keyword>
<dbReference type="Proteomes" id="UP000887565">
    <property type="component" value="Unplaced"/>
</dbReference>
<keyword evidence="3" id="KW-1185">Reference proteome</keyword>
<organism evidence="3 4">
    <name type="scientific">Romanomermis culicivorax</name>
    <name type="common">Nematode worm</name>
    <dbReference type="NCBI Taxonomy" id="13658"/>
    <lineage>
        <taxon>Eukaryota</taxon>
        <taxon>Metazoa</taxon>
        <taxon>Ecdysozoa</taxon>
        <taxon>Nematoda</taxon>
        <taxon>Enoplea</taxon>
        <taxon>Dorylaimia</taxon>
        <taxon>Mermithida</taxon>
        <taxon>Mermithoidea</taxon>
        <taxon>Mermithidae</taxon>
        <taxon>Romanomermis</taxon>
    </lineage>
</organism>
<keyword evidence="2" id="KW-1133">Transmembrane helix</keyword>
<evidence type="ECO:0000256" key="1">
    <source>
        <dbReference type="SAM" id="MobiDB-lite"/>
    </source>
</evidence>
<feature type="transmembrane region" description="Helical" evidence="2">
    <location>
        <begin position="246"/>
        <end position="266"/>
    </location>
</feature>
<protein>
    <submittedName>
        <fullName evidence="4">Uncharacterized protein</fullName>
    </submittedName>
</protein>
<feature type="compositionally biased region" description="Low complexity" evidence="1">
    <location>
        <begin position="83"/>
        <end position="106"/>
    </location>
</feature>
<name>A0A915K3G0_ROMCU</name>
<evidence type="ECO:0000313" key="3">
    <source>
        <dbReference type="Proteomes" id="UP000887565"/>
    </source>
</evidence>
<accession>A0A915K3G0</accession>
<feature type="region of interest" description="Disordered" evidence="1">
    <location>
        <begin position="1"/>
        <end position="28"/>
    </location>
</feature>
<reference evidence="4" key="1">
    <citation type="submission" date="2022-11" db="UniProtKB">
        <authorList>
            <consortium name="WormBaseParasite"/>
        </authorList>
    </citation>
    <scope>IDENTIFICATION</scope>
</reference>
<dbReference type="WBParaSite" id="nRc.2.0.1.t33325-RA">
    <property type="protein sequence ID" value="nRc.2.0.1.t33325-RA"/>
    <property type="gene ID" value="nRc.2.0.1.g33325"/>
</dbReference>
<feature type="compositionally biased region" description="Basic and acidic residues" evidence="1">
    <location>
        <begin position="107"/>
        <end position="136"/>
    </location>
</feature>
<evidence type="ECO:0000256" key="2">
    <source>
        <dbReference type="SAM" id="Phobius"/>
    </source>
</evidence>
<sequence length="453" mass="49649">MNNKSKSQLNDKEKIKKKLTADCDRKPKESRLRTIIDKMGLTNAKFKSTDLVTDTDSSKKVLAKSKSTSSEGSSKKKSKTKKSTIVTATSSSATKKSTPSLPSLTKTSDEKSSTGDETSKKRDGAKSSKATRDGATHKTPRFPIMREVKIIRGLTEFFNLEDYKTPNQDSALKSRTETQNTDRGASKTSYCNVNVLNDGQDTVGDEFWCQNNKRKLPKKVRSSSSVKYTYGKMGPQKETSCTKWSVCGFCGVVVLGVVLILTLLYFTGVVKSTTLNVYSTTTTSNFVYKIATKSGFYPAIPPISASTDSDFIDEDQTIESSTKKETQAIVTWLPQNRTILDKDDNDRLSSSTISKSSSSSTSRSTKKLIFNVTKLIISNSTIVTSPGGRYNETTVQKTTATSYYARTSSLSYSPSSTSDNAIPYFNLKSTRRDVASPTNDTSTNVKVATTTAK</sequence>
<keyword evidence="2" id="KW-0812">Transmembrane</keyword>
<dbReference type="AlphaFoldDB" id="A0A915K3G0"/>
<evidence type="ECO:0000313" key="4">
    <source>
        <dbReference type="WBParaSite" id="nRc.2.0.1.t33325-RA"/>
    </source>
</evidence>
<feature type="compositionally biased region" description="Basic and acidic residues" evidence="1">
    <location>
        <begin position="9"/>
        <end position="28"/>
    </location>
</feature>